<gene>
    <name evidence="4" type="ORF">M011DRAFT_472761</name>
</gene>
<evidence type="ECO:0000313" key="4">
    <source>
        <dbReference type="EMBL" id="KAF2741823.1"/>
    </source>
</evidence>
<dbReference type="AlphaFoldDB" id="A0A6A6UVF1"/>
<evidence type="ECO:0000256" key="3">
    <source>
        <dbReference type="SAM" id="SignalP"/>
    </source>
</evidence>
<reference evidence="4" key="1">
    <citation type="journal article" date="2020" name="Stud. Mycol.">
        <title>101 Dothideomycetes genomes: a test case for predicting lifestyles and emergence of pathogens.</title>
        <authorList>
            <person name="Haridas S."/>
            <person name="Albert R."/>
            <person name="Binder M."/>
            <person name="Bloem J."/>
            <person name="Labutti K."/>
            <person name="Salamov A."/>
            <person name="Andreopoulos B."/>
            <person name="Baker S."/>
            <person name="Barry K."/>
            <person name="Bills G."/>
            <person name="Bluhm B."/>
            <person name="Cannon C."/>
            <person name="Castanera R."/>
            <person name="Culley D."/>
            <person name="Daum C."/>
            <person name="Ezra D."/>
            <person name="Gonzalez J."/>
            <person name="Henrissat B."/>
            <person name="Kuo A."/>
            <person name="Liang C."/>
            <person name="Lipzen A."/>
            <person name="Lutzoni F."/>
            <person name="Magnuson J."/>
            <person name="Mondo S."/>
            <person name="Nolan M."/>
            <person name="Ohm R."/>
            <person name="Pangilinan J."/>
            <person name="Park H.-J."/>
            <person name="Ramirez L."/>
            <person name="Alfaro M."/>
            <person name="Sun H."/>
            <person name="Tritt A."/>
            <person name="Yoshinaga Y."/>
            <person name="Zwiers L.-H."/>
            <person name="Turgeon B."/>
            <person name="Goodwin S."/>
            <person name="Spatafora J."/>
            <person name="Crous P."/>
            <person name="Grigoriev I."/>
        </authorList>
    </citation>
    <scope>NUCLEOTIDE SEQUENCE</scope>
    <source>
        <strain evidence="4">CBS 119925</strain>
    </source>
</reference>
<proteinExistence type="predicted"/>
<dbReference type="OrthoDB" id="5425848at2759"/>
<feature type="chain" id="PRO_5025678018" evidence="3">
    <location>
        <begin position="25"/>
        <end position="379"/>
    </location>
</feature>
<feature type="transmembrane region" description="Helical" evidence="2">
    <location>
        <begin position="223"/>
        <end position="256"/>
    </location>
</feature>
<evidence type="ECO:0000256" key="2">
    <source>
        <dbReference type="SAM" id="Phobius"/>
    </source>
</evidence>
<name>A0A6A6UVF1_9PLEO</name>
<keyword evidence="2" id="KW-0812">Transmembrane</keyword>
<dbReference type="Proteomes" id="UP000799440">
    <property type="component" value="Unassembled WGS sequence"/>
</dbReference>
<keyword evidence="3" id="KW-0732">Signal</keyword>
<feature type="region of interest" description="Disordered" evidence="1">
    <location>
        <begin position="352"/>
        <end position="379"/>
    </location>
</feature>
<dbReference type="EMBL" id="MU006623">
    <property type="protein sequence ID" value="KAF2741823.1"/>
    <property type="molecule type" value="Genomic_DNA"/>
</dbReference>
<accession>A0A6A6UVF1</accession>
<feature type="signal peptide" evidence="3">
    <location>
        <begin position="1"/>
        <end position="24"/>
    </location>
</feature>
<evidence type="ECO:0000313" key="5">
    <source>
        <dbReference type="Proteomes" id="UP000799440"/>
    </source>
</evidence>
<keyword evidence="2" id="KW-0472">Membrane</keyword>
<dbReference type="PANTHER" id="PTHR16861:SF10">
    <property type="entry name" value="MID2 DOMAIN-CONTAINING PROTEIN"/>
    <property type="match status" value="1"/>
</dbReference>
<feature type="compositionally biased region" description="Low complexity" evidence="1">
    <location>
        <begin position="352"/>
        <end position="365"/>
    </location>
</feature>
<sequence length="379" mass="39490">MFSNPPTTLIRALAATALLPLAIAKPYPVHIDELRDLHNQLQNDKRQELCAGNYCGDASGLCCTGGQTCGTDPSNGWAMCVGGTAQQPGQWQGEGQPQAQITSGWQYWTSTWVETDFVTRTSVYSSWVGGAAAPTAADTCSAGQQECGGTCCYGGYYCYSPEKQECRQLGGASSGGVVPIPTATPTPTGVPTATLPFTPPIATGVDGVPAAGQEEGDGLSGGAIAGIVIGVIAGVLLLLFICLYCCAKSALGGLLAMFGIGKKKKRHVHEETYIEEHHHHSSAAGGGGRRWYGQAGSSRPARPAPAPKKKGGFGNALGIGAALGGLALALGMKRKHDRKYDDKSTVISGSSEYYSDYTSSSSASSSDRHTRPTRHSSRR</sequence>
<organism evidence="4 5">
    <name type="scientific">Sporormia fimetaria CBS 119925</name>
    <dbReference type="NCBI Taxonomy" id="1340428"/>
    <lineage>
        <taxon>Eukaryota</taxon>
        <taxon>Fungi</taxon>
        <taxon>Dikarya</taxon>
        <taxon>Ascomycota</taxon>
        <taxon>Pezizomycotina</taxon>
        <taxon>Dothideomycetes</taxon>
        <taxon>Pleosporomycetidae</taxon>
        <taxon>Pleosporales</taxon>
        <taxon>Sporormiaceae</taxon>
        <taxon>Sporormia</taxon>
    </lineage>
</organism>
<evidence type="ECO:0000256" key="1">
    <source>
        <dbReference type="SAM" id="MobiDB-lite"/>
    </source>
</evidence>
<protein>
    <submittedName>
        <fullName evidence="4">Uncharacterized protein</fullName>
    </submittedName>
</protein>
<keyword evidence="5" id="KW-1185">Reference proteome</keyword>
<feature type="transmembrane region" description="Helical" evidence="2">
    <location>
        <begin position="312"/>
        <end position="332"/>
    </location>
</feature>
<feature type="region of interest" description="Disordered" evidence="1">
    <location>
        <begin position="274"/>
        <end position="310"/>
    </location>
</feature>
<dbReference type="PANTHER" id="PTHR16861">
    <property type="entry name" value="GLYCOPROTEIN 38"/>
    <property type="match status" value="1"/>
</dbReference>
<keyword evidence="2" id="KW-1133">Transmembrane helix</keyword>